<dbReference type="RefSeq" id="WP_310096800.1">
    <property type="nucleotide sequence ID" value="NZ_JAVDUU010000003.1"/>
</dbReference>
<keyword evidence="2" id="KW-1185">Reference proteome</keyword>
<accession>A0ABU1TE28</accession>
<organism evidence="1 2">
    <name type="scientific">Mucilaginibacter pocheonensis</name>
    <dbReference type="NCBI Taxonomy" id="398050"/>
    <lineage>
        <taxon>Bacteria</taxon>
        <taxon>Pseudomonadati</taxon>
        <taxon>Bacteroidota</taxon>
        <taxon>Sphingobacteriia</taxon>
        <taxon>Sphingobacteriales</taxon>
        <taxon>Sphingobacteriaceae</taxon>
        <taxon>Mucilaginibacter</taxon>
    </lineage>
</organism>
<reference evidence="1 2" key="1">
    <citation type="submission" date="2023-07" db="EMBL/GenBank/DDBJ databases">
        <title>Sorghum-associated microbial communities from plants grown in Nebraska, USA.</title>
        <authorList>
            <person name="Schachtman D."/>
        </authorList>
    </citation>
    <scope>NUCLEOTIDE SEQUENCE [LARGE SCALE GENOMIC DNA]</scope>
    <source>
        <strain evidence="1 2">3262</strain>
    </source>
</reference>
<dbReference type="Proteomes" id="UP001247620">
    <property type="component" value="Unassembled WGS sequence"/>
</dbReference>
<protein>
    <submittedName>
        <fullName evidence="1">Uncharacterized protein</fullName>
    </submittedName>
</protein>
<gene>
    <name evidence="1" type="ORF">J2W55_002964</name>
</gene>
<evidence type="ECO:0000313" key="1">
    <source>
        <dbReference type="EMBL" id="MDR6943111.1"/>
    </source>
</evidence>
<evidence type="ECO:0000313" key="2">
    <source>
        <dbReference type="Proteomes" id="UP001247620"/>
    </source>
</evidence>
<proteinExistence type="predicted"/>
<comment type="caution">
    <text evidence="1">The sequence shown here is derived from an EMBL/GenBank/DDBJ whole genome shotgun (WGS) entry which is preliminary data.</text>
</comment>
<name>A0ABU1TE28_9SPHI</name>
<dbReference type="EMBL" id="JAVDUU010000003">
    <property type="protein sequence ID" value="MDR6943111.1"/>
    <property type="molecule type" value="Genomic_DNA"/>
</dbReference>
<sequence>MWFLDVQIVMKVKLKYLLLLIAGGLVMFLFNMNRANGQAINLKNFNPKSGVSLKSDHDHVTVTWPAGGNSNGRLVFNLSKDAPLFQSVQLSTNGIYKQIINNVDPQFILTVGKRDLVSQNGWNIFFDKVPSKPHRSYKVDFNKNDVSVTTSGSRTTMTITGVEAPNFKGDLEITLYNGQPLFNVAAVIATQIDSTAIVYDAGLVAKQPPVKKVSWSDVYEHLQTDNLNTPDTAKNLAVKYRSVIGSNTGGSIAVFPAPHQYFYPLDEAFNLKFVWYGNNYRNMLKGYGLGIRQELYGDKRYVPWFNAPPGTKQRLNFFCLLSTGNAAGSLANVKRYTHNDSYKPLPGYKTMTSHFHNEFIMSLVLAGKPVPDSPSFVNVFKRLGVNIVHLAEFHYTAHPKGPDGQRLLELKSLFDQCRRLSSANFLLLPGEEPNEFFGGHWLEFFPKPVYWIMSRKPGTPLVTTDAEHGKIYHIGDKNDMLALLKAENGLAWTAHARTKGSTGFPDAYKDEAFFTSNRFLGAAWKALPADLSQPRLGKRALDLLDDMNNWGLQKKVLAEADLFSIEPENEMYAHLNVNYLQLNKQPQFKDGWQPVLDVLQKGRFFSTTGEVLIADFKVNGHESGETIKLPADGKCNIKFKADWTFPLNFAEIISGDGKKVYRKYINLNYTKAFGVQAFNIPVNLKGRTWARLEIWDAAANGAFTQTVWFK</sequence>